<dbReference type="InterPro" id="IPR050232">
    <property type="entry name" value="FBL13/AtMIF1-like"/>
</dbReference>
<organism evidence="2 3">
    <name type="scientific">Papaver atlanticum</name>
    <dbReference type="NCBI Taxonomy" id="357466"/>
    <lineage>
        <taxon>Eukaryota</taxon>
        <taxon>Viridiplantae</taxon>
        <taxon>Streptophyta</taxon>
        <taxon>Embryophyta</taxon>
        <taxon>Tracheophyta</taxon>
        <taxon>Spermatophyta</taxon>
        <taxon>Magnoliopsida</taxon>
        <taxon>Ranunculales</taxon>
        <taxon>Papaveraceae</taxon>
        <taxon>Papaveroideae</taxon>
        <taxon>Papaver</taxon>
    </lineage>
</organism>
<feature type="non-terminal residue" evidence="2">
    <location>
        <position position="142"/>
    </location>
</feature>
<evidence type="ECO:0000259" key="1">
    <source>
        <dbReference type="SMART" id="SM00579"/>
    </source>
</evidence>
<dbReference type="Proteomes" id="UP001202328">
    <property type="component" value="Unassembled WGS sequence"/>
</dbReference>
<gene>
    <name evidence="2" type="ORF">MKW98_030733</name>
</gene>
<dbReference type="PANTHER" id="PTHR31900">
    <property type="entry name" value="F-BOX/RNI SUPERFAMILY PROTEIN-RELATED"/>
    <property type="match status" value="1"/>
</dbReference>
<proteinExistence type="predicted"/>
<dbReference type="PANTHER" id="PTHR31900:SF30">
    <property type="entry name" value="SUPERFAMILY PROTEIN, PUTATIVE-RELATED"/>
    <property type="match status" value="1"/>
</dbReference>
<comment type="caution">
    <text evidence="2">The sequence shown here is derived from an EMBL/GenBank/DDBJ whole genome shotgun (WGS) entry which is preliminary data.</text>
</comment>
<accession>A0AAD4S0D1</accession>
<dbReference type="SMART" id="SM00579">
    <property type="entry name" value="FBD"/>
    <property type="match status" value="1"/>
</dbReference>
<keyword evidence="3" id="KW-1185">Reference proteome</keyword>
<evidence type="ECO:0000313" key="2">
    <source>
        <dbReference type="EMBL" id="KAI3850673.1"/>
    </source>
</evidence>
<reference evidence="2" key="1">
    <citation type="submission" date="2022-04" db="EMBL/GenBank/DDBJ databases">
        <title>A functionally conserved STORR gene fusion in Papaver species that diverged 16.8 million years ago.</title>
        <authorList>
            <person name="Catania T."/>
        </authorList>
    </citation>
    <scope>NUCLEOTIDE SEQUENCE</scope>
    <source>
        <strain evidence="2">S-188037</strain>
    </source>
</reference>
<evidence type="ECO:0000313" key="3">
    <source>
        <dbReference type="Proteomes" id="UP001202328"/>
    </source>
</evidence>
<name>A0AAD4S0D1_9MAGN</name>
<protein>
    <recommendedName>
        <fullName evidence="1">FBD domain-containing protein</fullName>
    </recommendedName>
</protein>
<dbReference type="InterPro" id="IPR006566">
    <property type="entry name" value="FBD"/>
</dbReference>
<dbReference type="AlphaFoldDB" id="A0AAD4S0D1"/>
<dbReference type="Pfam" id="PF08387">
    <property type="entry name" value="FBD"/>
    <property type="match status" value="1"/>
</dbReference>
<sequence>ILGLVNVLSASVPTFEYLIHLETNYIRANTMLNFLQFTPNLESLVIVQAKINEDAFTSNLVPRCLLRNLKTIKVQMFEGLPEELQLVKYFLKNARVLQVLIIESGITSKSVAELKRGTQIMQRLLMYPRASKSCKVKFQFPE</sequence>
<feature type="domain" description="FBD" evidence="1">
    <location>
        <begin position="63"/>
        <end position="139"/>
    </location>
</feature>
<dbReference type="EMBL" id="JAJJMB010015994">
    <property type="protein sequence ID" value="KAI3850673.1"/>
    <property type="molecule type" value="Genomic_DNA"/>
</dbReference>